<feature type="compositionally biased region" description="Polar residues" evidence="5">
    <location>
        <begin position="479"/>
        <end position="493"/>
    </location>
</feature>
<dbReference type="Gene3D" id="3.30.70.330">
    <property type="match status" value="1"/>
</dbReference>
<evidence type="ECO:0000256" key="4">
    <source>
        <dbReference type="ARBA" id="ARBA00022833"/>
    </source>
</evidence>
<dbReference type="PRINTS" id="PR01848">
    <property type="entry name" value="U2AUXFACTOR"/>
</dbReference>
<keyword evidence="3" id="KW-0863">Zinc-finger</keyword>
<feature type="region of interest" description="Disordered" evidence="5">
    <location>
        <begin position="367"/>
        <end position="436"/>
    </location>
</feature>
<dbReference type="InterPro" id="IPR009145">
    <property type="entry name" value="U2AF_small"/>
</dbReference>
<protein>
    <submittedName>
        <fullName evidence="6">U2 small nuclear ribonucleoprotein auxiliary factor 35 kDa subunit-related protein 2</fullName>
    </submittedName>
</protein>
<dbReference type="GO" id="GO:0008270">
    <property type="term" value="F:zinc ion binding"/>
    <property type="evidence" value="ECO:0007669"/>
    <property type="project" value="UniProtKB-KW"/>
</dbReference>
<reference evidence="6 7" key="1">
    <citation type="journal article" date="2012" name="Nat. Genet.">
        <title>The yak genome and adaptation to life at high altitude.</title>
        <authorList>
            <person name="Qiu Q."/>
            <person name="Zhang G."/>
            <person name="Ma T."/>
            <person name="Qian W."/>
            <person name="Wang J."/>
            <person name="Ye Z."/>
            <person name="Cao C."/>
            <person name="Hu Q."/>
            <person name="Kim J."/>
            <person name="Larkin D.M."/>
            <person name="Auvil L."/>
            <person name="Capitanu B."/>
            <person name="Ma J."/>
            <person name="Lewin H.A."/>
            <person name="Qian X."/>
            <person name="Lang Y."/>
            <person name="Zhou R."/>
            <person name="Wang L."/>
            <person name="Wang K."/>
            <person name="Xia J."/>
            <person name="Liao S."/>
            <person name="Pan S."/>
            <person name="Lu X."/>
            <person name="Hou H."/>
            <person name="Wang Y."/>
            <person name="Zang X."/>
            <person name="Yin Y."/>
            <person name="Ma H."/>
            <person name="Zhang J."/>
            <person name="Wang Z."/>
            <person name="Zhang Y."/>
            <person name="Zhang D."/>
            <person name="Yonezawa T."/>
            <person name="Hasegawa M."/>
            <person name="Zhong Y."/>
            <person name="Liu W."/>
            <person name="Zhang Y."/>
            <person name="Huang Z."/>
            <person name="Zhang S."/>
            <person name="Long R."/>
            <person name="Yang H."/>
            <person name="Wang J."/>
            <person name="Lenstra J.A."/>
            <person name="Cooper D.N."/>
            <person name="Wu Y."/>
            <person name="Wang J."/>
            <person name="Shi P."/>
            <person name="Wang J."/>
            <person name="Liu J."/>
        </authorList>
    </citation>
    <scope>NUCLEOTIDE SEQUENCE [LARGE SCALE GENOMIC DNA]</scope>
    <source>
        <strain evidence="7">yakQH1</strain>
    </source>
</reference>
<feature type="compositionally biased region" description="Acidic residues" evidence="5">
    <location>
        <begin position="118"/>
        <end position="137"/>
    </location>
</feature>
<feature type="compositionally biased region" description="Low complexity" evidence="5">
    <location>
        <begin position="394"/>
        <end position="416"/>
    </location>
</feature>
<organism evidence="6 7">
    <name type="scientific">Bos mutus</name>
    <name type="common">wild yak</name>
    <dbReference type="NCBI Taxonomy" id="72004"/>
    <lineage>
        <taxon>Eukaryota</taxon>
        <taxon>Metazoa</taxon>
        <taxon>Chordata</taxon>
        <taxon>Craniata</taxon>
        <taxon>Vertebrata</taxon>
        <taxon>Euteleostomi</taxon>
        <taxon>Mammalia</taxon>
        <taxon>Eutheria</taxon>
        <taxon>Laurasiatheria</taxon>
        <taxon>Artiodactyla</taxon>
        <taxon>Ruminantia</taxon>
        <taxon>Pecora</taxon>
        <taxon>Bovidae</taxon>
        <taxon>Bovinae</taxon>
        <taxon>Bos</taxon>
    </lineage>
</organism>
<feature type="compositionally biased region" description="Gly residues" evidence="5">
    <location>
        <begin position="383"/>
        <end position="393"/>
    </location>
</feature>
<dbReference type="STRING" id="72004.ENSBMUP00000026832"/>
<dbReference type="PANTHER" id="PTHR12620">
    <property type="entry name" value="U2 SNRNP AUXILIARY FACTOR, SMALL SUBUNIT"/>
    <property type="match status" value="1"/>
</dbReference>
<dbReference type="Proteomes" id="UP000011080">
    <property type="component" value="Unassembled WGS sequence"/>
</dbReference>
<feature type="region of interest" description="Disordered" evidence="5">
    <location>
        <begin position="91"/>
        <end position="139"/>
    </location>
</feature>
<dbReference type="EMBL" id="JH882074">
    <property type="protein sequence ID" value="ELR51013.1"/>
    <property type="molecule type" value="Genomic_DNA"/>
</dbReference>
<keyword evidence="2" id="KW-0677">Repeat</keyword>
<evidence type="ECO:0000256" key="3">
    <source>
        <dbReference type="ARBA" id="ARBA00022771"/>
    </source>
</evidence>
<evidence type="ECO:0000313" key="6">
    <source>
        <dbReference type="EMBL" id="ELR51013.1"/>
    </source>
</evidence>
<sequence>MNGGTASDWKGRLAALCRMRLREWMTRKGEVSRSRETLPSTLAREAAQQLRLRTSSSPPFPAGSCGRGGAGKMAAPENMLFSEKLSHKKYRAALKKEKRKKRRQELARLRDSGLSQKEEEEEAVTDALTEEQEEEERLLERERQKLHEEWLLREQKAQEEFRIKKEKEEAARKRQEEQERKLKEEWEEQQRKEREEEQQKLQEKKEREEAVQKMLEQAENEVFSKPFINNLRPMNISLKTLLPVMLILWCSRKHNFPTSSPTLLIKSMFTTFGMEQCRRDDYDPDASLEYSEEETYQQFLDFYDDVLPEFKNVGKVIQFKVYLKYSSVPEGSTATSFTCSEIPTMSFGKRIETSTYLQIGLAPPLGRAQRGGRGWAPTTTTTAGGGGGGGGALGWPTPTRGTGRPTGRVVVVTGPRNLTNTGPEAGEGTVPEAEEEKGTTSVVGAAGATAAGAAARAPPGPGAMAGGETYLPDLPRATNGFSGSNIQKECSDT</sequence>
<dbReference type="GO" id="GO:0089701">
    <property type="term" value="C:U2AF complex"/>
    <property type="evidence" value="ECO:0007669"/>
    <property type="project" value="InterPro"/>
</dbReference>
<evidence type="ECO:0000256" key="2">
    <source>
        <dbReference type="ARBA" id="ARBA00022737"/>
    </source>
</evidence>
<keyword evidence="6" id="KW-0687">Ribonucleoprotein</keyword>
<evidence type="ECO:0000256" key="5">
    <source>
        <dbReference type="SAM" id="MobiDB-lite"/>
    </source>
</evidence>
<feature type="region of interest" description="Disordered" evidence="5">
    <location>
        <begin position="49"/>
        <end position="73"/>
    </location>
</feature>
<accession>L8I481</accession>
<feature type="region of interest" description="Disordered" evidence="5">
    <location>
        <begin position="453"/>
        <end position="493"/>
    </location>
</feature>
<proteinExistence type="predicted"/>
<dbReference type="GO" id="GO:1990904">
    <property type="term" value="C:ribonucleoprotein complex"/>
    <property type="evidence" value="ECO:0007669"/>
    <property type="project" value="UniProtKB-KW"/>
</dbReference>
<name>L8I481_9CETA</name>
<gene>
    <name evidence="6" type="ORF">M91_17838</name>
</gene>
<keyword evidence="1" id="KW-0479">Metal-binding</keyword>
<dbReference type="InterPro" id="IPR012677">
    <property type="entry name" value="Nucleotide-bd_a/b_plait_sf"/>
</dbReference>
<evidence type="ECO:0000313" key="7">
    <source>
        <dbReference type="Proteomes" id="UP000011080"/>
    </source>
</evidence>
<dbReference type="AlphaFoldDB" id="L8I481"/>
<dbReference type="GO" id="GO:0000398">
    <property type="term" value="P:mRNA splicing, via spliceosome"/>
    <property type="evidence" value="ECO:0007669"/>
    <property type="project" value="InterPro"/>
</dbReference>
<feature type="compositionally biased region" description="Basic residues" evidence="5">
    <location>
        <begin position="91"/>
        <end position="103"/>
    </location>
</feature>
<dbReference type="GO" id="GO:0003723">
    <property type="term" value="F:RNA binding"/>
    <property type="evidence" value="ECO:0007669"/>
    <property type="project" value="InterPro"/>
</dbReference>
<evidence type="ECO:0000256" key="1">
    <source>
        <dbReference type="ARBA" id="ARBA00022723"/>
    </source>
</evidence>
<keyword evidence="4" id="KW-0862">Zinc</keyword>